<dbReference type="InterPro" id="IPR036574">
    <property type="entry name" value="Scorpion_toxin-like_sf"/>
</dbReference>
<dbReference type="SUPFAM" id="SSF57095">
    <property type="entry name" value="Scorpion toxin-like"/>
    <property type="match status" value="1"/>
</dbReference>
<dbReference type="GO" id="GO:0006952">
    <property type="term" value="P:defense response"/>
    <property type="evidence" value="ECO:0007669"/>
    <property type="project" value="InterPro"/>
</dbReference>
<dbReference type="PRINTS" id="PR00288">
    <property type="entry name" value="PUROTHIONIN"/>
</dbReference>
<proteinExistence type="evidence at transcript level"/>
<dbReference type="PANTHER" id="PTHR33147">
    <property type="entry name" value="DEFENSIN-LIKE PROTEIN 1"/>
    <property type="match status" value="1"/>
</dbReference>
<dbReference type="Gene3D" id="3.30.30.10">
    <property type="entry name" value="Knottin, scorpion toxin-like"/>
    <property type="match status" value="1"/>
</dbReference>
<dbReference type="InterPro" id="IPR008176">
    <property type="entry name" value="Defensin_plant"/>
</dbReference>
<evidence type="ECO:0000313" key="5">
    <source>
        <dbReference type="EMBL" id="AST11414.1"/>
    </source>
</evidence>
<dbReference type="CDD" id="cd00107">
    <property type="entry name" value="Knot1"/>
    <property type="match status" value="1"/>
</dbReference>
<dbReference type="EMBL" id="MF170231">
    <property type="protein sequence ID" value="AST11414.1"/>
    <property type="molecule type" value="Genomic_DNA"/>
</dbReference>
<accession>A0A223FQE1</accession>
<name>A0A223FQE1_AVESA</name>
<keyword evidence="2" id="KW-1015">Disulfide bond</keyword>
<dbReference type="PANTHER" id="PTHR33147:SF39">
    <property type="entry name" value="DRO1 PROTEIN-RELATED"/>
    <property type="match status" value="1"/>
</dbReference>
<keyword evidence="1 3" id="KW-0732">Signal</keyword>
<feature type="chain" id="PRO_5011911054" evidence="3">
    <location>
        <begin position="20"/>
        <end position="77"/>
    </location>
</feature>
<dbReference type="AlphaFoldDB" id="A0A223FQE1"/>
<reference evidence="5" key="1">
    <citation type="submission" date="2017-05" db="EMBL/GenBank/DDBJ databases">
        <title>Molecular cloning and characterization of defensin gene family fromAvena sativa.</title>
        <authorList>
            <person name="Emamifar S."/>
            <person name="Abolmaali S."/>
            <person name="Mohamadi M."/>
            <person name="Sohrabi S.M."/>
        </authorList>
    </citation>
    <scope>NUCLEOTIDE SEQUENCE</scope>
</reference>
<feature type="signal peptide" evidence="3">
    <location>
        <begin position="1"/>
        <end position="19"/>
    </location>
</feature>
<feature type="domain" description="Knottins-like" evidence="4">
    <location>
        <begin position="32"/>
        <end position="77"/>
    </location>
</feature>
<dbReference type="SMART" id="SM00505">
    <property type="entry name" value="Knot1"/>
    <property type="match status" value="1"/>
</dbReference>
<evidence type="ECO:0000256" key="3">
    <source>
        <dbReference type="SAM" id="SignalP"/>
    </source>
</evidence>
<dbReference type="InterPro" id="IPR003614">
    <property type="entry name" value="Knottins"/>
</dbReference>
<organism evidence="5">
    <name type="scientific">Avena sativa</name>
    <name type="common">Oat</name>
    <dbReference type="NCBI Taxonomy" id="4498"/>
    <lineage>
        <taxon>Eukaryota</taxon>
        <taxon>Viridiplantae</taxon>
        <taxon>Streptophyta</taxon>
        <taxon>Embryophyta</taxon>
        <taxon>Tracheophyta</taxon>
        <taxon>Spermatophyta</taxon>
        <taxon>Magnoliopsida</taxon>
        <taxon>Liliopsida</taxon>
        <taxon>Poales</taxon>
        <taxon>Poaceae</taxon>
        <taxon>BOP clade</taxon>
        <taxon>Pooideae</taxon>
        <taxon>Poodae</taxon>
        <taxon>Poeae</taxon>
        <taxon>Poeae Chloroplast Group 1 (Aveneae type)</taxon>
        <taxon>Aveninae</taxon>
        <taxon>Avena</taxon>
    </lineage>
</organism>
<sequence length="77" mass="8532">MHLHTKVFVVILLVLLTTTEDGGLVQVALARQCESQSHRYEGPCVHDGNCANVCYTEGFTGGKCVGFRHRCFCTRNC</sequence>
<dbReference type="Pfam" id="PF00304">
    <property type="entry name" value="Gamma-thionin"/>
    <property type="match status" value="1"/>
</dbReference>
<evidence type="ECO:0000256" key="1">
    <source>
        <dbReference type="ARBA" id="ARBA00022729"/>
    </source>
</evidence>
<dbReference type="PROSITE" id="PS00940">
    <property type="entry name" value="GAMMA_THIONIN"/>
    <property type="match status" value="1"/>
</dbReference>
<evidence type="ECO:0000256" key="2">
    <source>
        <dbReference type="ARBA" id="ARBA00023157"/>
    </source>
</evidence>
<evidence type="ECO:0000259" key="4">
    <source>
        <dbReference type="SMART" id="SM00505"/>
    </source>
</evidence>
<protein>
    <submittedName>
        <fullName evidence="5">Defensin 9</fullName>
    </submittedName>
</protein>
<dbReference type="EMBL" id="MF170232">
    <property type="protein sequence ID" value="AST11415.1"/>
    <property type="molecule type" value="mRNA"/>
</dbReference>